<dbReference type="PANTHER" id="PTHR42812:SF12">
    <property type="entry name" value="BETA-XYLOSIDASE-RELATED"/>
    <property type="match status" value="1"/>
</dbReference>
<evidence type="ECO:0000256" key="4">
    <source>
        <dbReference type="RuleBase" id="RU361187"/>
    </source>
</evidence>
<dbReference type="InterPro" id="IPR051795">
    <property type="entry name" value="Glycosyl_Hydrlase_43"/>
</dbReference>
<dbReference type="Pfam" id="PF04616">
    <property type="entry name" value="Glyco_hydro_43"/>
    <property type="match status" value="1"/>
</dbReference>
<dbReference type="Gene3D" id="2.115.10.20">
    <property type="entry name" value="Glycosyl hydrolase domain, family 43"/>
    <property type="match status" value="1"/>
</dbReference>
<reference evidence="5 6" key="1">
    <citation type="submission" date="2021-01" db="EMBL/GenBank/DDBJ databases">
        <title>Whole genome shotgun sequence of Actinoplanes couchii NBRC 106145.</title>
        <authorList>
            <person name="Komaki H."/>
            <person name="Tamura T."/>
        </authorList>
    </citation>
    <scope>NUCLEOTIDE SEQUENCE [LARGE SCALE GENOMIC DNA]</scope>
    <source>
        <strain evidence="5 6">NBRC 106145</strain>
    </source>
</reference>
<dbReference type="CDD" id="cd18617">
    <property type="entry name" value="GH43_XynB-like"/>
    <property type="match status" value="1"/>
</dbReference>
<keyword evidence="2 4" id="KW-0378">Hydrolase</keyword>
<proteinExistence type="inferred from homology"/>
<organism evidence="5 6">
    <name type="scientific">Actinoplanes couchii</name>
    <dbReference type="NCBI Taxonomy" id="403638"/>
    <lineage>
        <taxon>Bacteria</taxon>
        <taxon>Bacillati</taxon>
        <taxon>Actinomycetota</taxon>
        <taxon>Actinomycetes</taxon>
        <taxon>Micromonosporales</taxon>
        <taxon>Micromonosporaceae</taxon>
        <taxon>Actinoplanes</taxon>
    </lineage>
</organism>
<dbReference type="InterPro" id="IPR006710">
    <property type="entry name" value="Glyco_hydro_43"/>
</dbReference>
<keyword evidence="3 4" id="KW-0326">Glycosidase</keyword>
<evidence type="ECO:0000313" key="5">
    <source>
        <dbReference type="EMBL" id="GID56689.1"/>
    </source>
</evidence>
<accession>A0ABQ3XDX7</accession>
<evidence type="ECO:0000256" key="2">
    <source>
        <dbReference type="ARBA" id="ARBA00022801"/>
    </source>
</evidence>
<dbReference type="PANTHER" id="PTHR42812">
    <property type="entry name" value="BETA-XYLOSIDASE"/>
    <property type="match status" value="1"/>
</dbReference>
<protein>
    <submittedName>
        <fullName evidence="5">Glycoside hydrolase 43 family protein</fullName>
    </submittedName>
</protein>
<dbReference type="RefSeq" id="WP_203798572.1">
    <property type="nucleotide sequence ID" value="NZ_BAAAQE010000018.1"/>
</dbReference>
<evidence type="ECO:0000313" key="6">
    <source>
        <dbReference type="Proteomes" id="UP000612282"/>
    </source>
</evidence>
<sequence length="450" mass="48752">MSVPVIAGFFPDPTVCRVGDDYYLACSSFEYSPGVPLLHSRDLRRWEHIGNILDRVDAAEPSQGIYAPTLRHHDGRFWIITTDASRIRDGHLITHAERPEGPWSDPVYVAGTLGIDPDLAWDDAGNCYLTYASFQEGGGIVQVLVDPGTGKTLGDTRLVWRGTGMTNVEAPHLYQIDGVWYLVVAEGGTERGHAVTIARGPAPDGPFESCPGNPILSHRSTGHPVQNTGHADLVQSADGTWWAVYLGVRPHGFTPHFHVNGRETFLAAVTWTDGWPAFHEPSPPVTPIDHSFTDDFTGPVPHPRWVTPGRDLTCVRVRDARWHAEAVIDPDAGPARFVLRLDDRHWYGLVAEPGRISAVARIGDLEQEVGSVPVTAGPVTLRIAAVDPANLGAMSVTVGPDDIVLTVGDTELARLDGRYLSTEVGGGFTGRVLGVGPGRPDLFTYTSIQP</sequence>
<dbReference type="SUPFAM" id="SSF75005">
    <property type="entry name" value="Arabinanase/levansucrase/invertase"/>
    <property type="match status" value="1"/>
</dbReference>
<dbReference type="GO" id="GO:0016787">
    <property type="term" value="F:hydrolase activity"/>
    <property type="evidence" value="ECO:0007669"/>
    <property type="project" value="UniProtKB-KW"/>
</dbReference>
<comment type="caution">
    <text evidence="5">The sequence shown here is derived from an EMBL/GenBank/DDBJ whole genome shotgun (WGS) entry which is preliminary data.</text>
</comment>
<gene>
    <name evidence="5" type="ORF">Aco03nite_050930</name>
</gene>
<name>A0ABQ3XDX7_9ACTN</name>
<comment type="similarity">
    <text evidence="1 4">Belongs to the glycosyl hydrolase 43 family.</text>
</comment>
<evidence type="ECO:0000256" key="3">
    <source>
        <dbReference type="ARBA" id="ARBA00023295"/>
    </source>
</evidence>
<evidence type="ECO:0000256" key="1">
    <source>
        <dbReference type="ARBA" id="ARBA00009865"/>
    </source>
</evidence>
<dbReference type="EMBL" id="BOMG01000061">
    <property type="protein sequence ID" value="GID56689.1"/>
    <property type="molecule type" value="Genomic_DNA"/>
</dbReference>
<dbReference type="Proteomes" id="UP000612282">
    <property type="component" value="Unassembled WGS sequence"/>
</dbReference>
<keyword evidence="6" id="KW-1185">Reference proteome</keyword>
<dbReference type="Gene3D" id="2.60.120.200">
    <property type="match status" value="1"/>
</dbReference>
<dbReference type="InterPro" id="IPR023296">
    <property type="entry name" value="Glyco_hydro_beta-prop_sf"/>
</dbReference>